<dbReference type="Proteomes" id="UP000324907">
    <property type="component" value="Unassembled WGS sequence"/>
</dbReference>
<evidence type="ECO:0000313" key="2">
    <source>
        <dbReference type="EMBL" id="KAA0166108.1"/>
    </source>
</evidence>
<dbReference type="EMBL" id="VLTM01000006">
    <property type="protein sequence ID" value="KAA0167124.1"/>
    <property type="molecule type" value="Genomic_DNA"/>
</dbReference>
<comment type="caution">
    <text evidence="3">The sequence shown here is derived from an EMBL/GenBank/DDBJ whole genome shotgun (WGS) entry which is preliminary data.</text>
</comment>
<accession>A0A5A8DQT9</accession>
<name>A0A5A8DQT9_CAFRO</name>
<evidence type="ECO:0000313" key="4">
    <source>
        <dbReference type="Proteomes" id="UP000324907"/>
    </source>
</evidence>
<sequence length="257" mass="26014">MASARVAKRAREEVAAVDSPAKQARADGAKPAEVVPEGAAAAAASDHADAADAEPAEPVEPPKPSLRKTLAGMKDLPAEECAALIQLFVSKLSDDATKEMLADKKGASLKRAREYLDDAATALWKGLAGVSDMAAIGQAVISSALETASARLADPSCGRLCRARCARAMGVLVGSGALAGDDVQTAVSRLSAAMSDSGHVSCARFGAAEGARIAIPGLSAAQRASFGALAEEARKGKLSKPLRAALDGLTKALAEAK</sequence>
<evidence type="ECO:0000313" key="3">
    <source>
        <dbReference type="EMBL" id="KAA0167124.1"/>
    </source>
</evidence>
<feature type="region of interest" description="Disordered" evidence="1">
    <location>
        <begin position="1"/>
        <end position="68"/>
    </location>
</feature>
<dbReference type="AlphaFoldDB" id="A0A5A8DQT9"/>
<dbReference type="Proteomes" id="UP000325113">
    <property type="component" value="Unassembled WGS sequence"/>
</dbReference>
<dbReference type="EMBL" id="VLTL01000042">
    <property type="protein sequence ID" value="KAA0166108.1"/>
    <property type="molecule type" value="Genomic_DNA"/>
</dbReference>
<evidence type="ECO:0000256" key="1">
    <source>
        <dbReference type="SAM" id="MobiDB-lite"/>
    </source>
</evidence>
<feature type="compositionally biased region" description="Low complexity" evidence="1">
    <location>
        <begin position="31"/>
        <end position="45"/>
    </location>
</feature>
<organism evidence="3 5">
    <name type="scientific">Cafeteria roenbergensis</name>
    <name type="common">Marine flagellate</name>
    <dbReference type="NCBI Taxonomy" id="33653"/>
    <lineage>
        <taxon>Eukaryota</taxon>
        <taxon>Sar</taxon>
        <taxon>Stramenopiles</taxon>
        <taxon>Bigyra</taxon>
        <taxon>Opalozoa</taxon>
        <taxon>Bicosoecida</taxon>
        <taxon>Cafeteriaceae</taxon>
        <taxon>Cafeteria</taxon>
    </lineage>
</organism>
<reference evidence="4 5" key="1">
    <citation type="submission" date="2019-07" db="EMBL/GenBank/DDBJ databases">
        <title>Genomes of Cafeteria roenbergensis.</title>
        <authorList>
            <person name="Fischer M.G."/>
            <person name="Hackl T."/>
            <person name="Roman M."/>
        </authorList>
    </citation>
    <scope>NUCLEOTIDE SEQUENCE [LARGE SCALE GENOMIC DNA]</scope>
    <source>
        <strain evidence="3 5">Cflag</strain>
        <strain evidence="2 4">RCC970-E3</strain>
    </source>
</reference>
<proteinExistence type="predicted"/>
<gene>
    <name evidence="2" type="ORF">FNF28_03276</name>
    <name evidence="3" type="ORF">FNF31_01010</name>
</gene>
<protein>
    <submittedName>
        <fullName evidence="3">Uncharacterized protein</fullName>
    </submittedName>
</protein>
<evidence type="ECO:0000313" key="5">
    <source>
        <dbReference type="Proteomes" id="UP000325113"/>
    </source>
</evidence>